<evidence type="ECO:0000256" key="2">
    <source>
        <dbReference type="ARBA" id="ARBA00008729"/>
    </source>
</evidence>
<sequence>MSEALKARLKKCGRFYHSPITAVSSSPSADITHCTTSYSPLSSAQEHLNKSCLMHRTSAAFKSPVVNAGVKDANLQTPTSALRHPNCHISADEPIRRTLVGEFTGDGSPPPDSCRIELSRDLAKSNSQHLVAGLKRKRNPADDCDAIDRNDVLMNTSQPATTGGDDSLSELLRRRKELMLMITEKGEKVRKLKMVKLYRSKHSLQMLDALVNKWKMVSQQAIIRLHNLTQEPRPTLTQLIDHLNIDYEMIGYCVDEESFVCDQ</sequence>
<keyword evidence="7" id="KW-0804">Transcription</keyword>
<gene>
    <name evidence="11" type="ORF">LSH36_1004g00019</name>
</gene>
<keyword evidence="6" id="KW-0175">Coiled coil</keyword>
<dbReference type="PANTHER" id="PTHR28643:SF1">
    <property type="entry name" value="SWI5-DEPENDENT RECOMBINATION DNA REPAIR PROTEIN 1 HOMOLOG"/>
    <property type="match status" value="1"/>
</dbReference>
<dbReference type="Proteomes" id="UP001208570">
    <property type="component" value="Unassembled WGS sequence"/>
</dbReference>
<dbReference type="GO" id="GO:0032798">
    <property type="term" value="C:Swi5-Sfr1 complex"/>
    <property type="evidence" value="ECO:0007669"/>
    <property type="project" value="InterPro"/>
</dbReference>
<dbReference type="Pfam" id="PF10376">
    <property type="entry name" value="Mei5"/>
    <property type="match status" value="1"/>
</dbReference>
<evidence type="ECO:0000256" key="4">
    <source>
        <dbReference type="ARBA" id="ARBA00022763"/>
    </source>
</evidence>
<evidence type="ECO:0000256" key="8">
    <source>
        <dbReference type="ARBA" id="ARBA00023204"/>
    </source>
</evidence>
<keyword evidence="8" id="KW-0234">DNA repair</keyword>
<evidence type="ECO:0000256" key="7">
    <source>
        <dbReference type="ARBA" id="ARBA00023163"/>
    </source>
</evidence>
<dbReference type="PANTHER" id="PTHR28643">
    <property type="entry name" value="SWI5-DEPENDENT RECOMBINATION DNA REPAIR PROTEIN 1 HOMOLOG"/>
    <property type="match status" value="1"/>
</dbReference>
<dbReference type="EMBL" id="JAODUP010001004">
    <property type="protein sequence ID" value="KAK2142019.1"/>
    <property type="molecule type" value="Genomic_DNA"/>
</dbReference>
<reference evidence="11" key="1">
    <citation type="journal article" date="2023" name="Mol. Biol. Evol.">
        <title>Third-Generation Sequencing Reveals the Adaptive Role of the Epigenome in Three Deep-Sea Polychaetes.</title>
        <authorList>
            <person name="Perez M."/>
            <person name="Aroh O."/>
            <person name="Sun Y."/>
            <person name="Lan Y."/>
            <person name="Juniper S.K."/>
            <person name="Young C.R."/>
            <person name="Angers B."/>
            <person name="Qian P.Y."/>
        </authorList>
    </citation>
    <scope>NUCLEOTIDE SEQUENCE</scope>
    <source>
        <strain evidence="11">P08H-3</strain>
    </source>
</reference>
<evidence type="ECO:0000256" key="3">
    <source>
        <dbReference type="ARBA" id="ARBA00014688"/>
    </source>
</evidence>
<keyword evidence="12" id="KW-1185">Reference proteome</keyword>
<evidence type="ECO:0000256" key="9">
    <source>
        <dbReference type="ARBA" id="ARBA00023242"/>
    </source>
</evidence>
<comment type="similarity">
    <text evidence="2">Belongs to the SFR1/MEI5 family.</text>
</comment>
<accession>A0AAD9IW73</accession>
<evidence type="ECO:0000256" key="5">
    <source>
        <dbReference type="ARBA" id="ARBA00023015"/>
    </source>
</evidence>
<dbReference type="AlphaFoldDB" id="A0AAD9IW73"/>
<dbReference type="InterPro" id="IPR042429">
    <property type="entry name" value="SFR1"/>
</dbReference>
<dbReference type="InterPro" id="IPR018468">
    <property type="entry name" value="SFR1/Mei5"/>
</dbReference>
<comment type="caution">
    <text evidence="11">The sequence shown here is derived from an EMBL/GenBank/DDBJ whole genome shotgun (WGS) entry which is preliminary data.</text>
</comment>
<evidence type="ECO:0000256" key="1">
    <source>
        <dbReference type="ARBA" id="ARBA00004123"/>
    </source>
</evidence>
<protein>
    <recommendedName>
        <fullName evidence="3">Swi5-dependent recombination DNA repair protein 1 homolog</fullName>
    </recommendedName>
    <alternativeName>
        <fullName evidence="10">Meiosis protein 5 homolog</fullName>
    </alternativeName>
</protein>
<name>A0AAD9IW73_9ANNE</name>
<keyword evidence="5" id="KW-0805">Transcription regulation</keyword>
<dbReference type="GO" id="GO:0000724">
    <property type="term" value="P:double-strand break repair via homologous recombination"/>
    <property type="evidence" value="ECO:0007669"/>
    <property type="project" value="InterPro"/>
</dbReference>
<proteinExistence type="inferred from homology"/>
<dbReference type="GO" id="GO:0003713">
    <property type="term" value="F:transcription coactivator activity"/>
    <property type="evidence" value="ECO:0007669"/>
    <property type="project" value="InterPro"/>
</dbReference>
<keyword evidence="9" id="KW-0539">Nucleus</keyword>
<evidence type="ECO:0000313" key="12">
    <source>
        <dbReference type="Proteomes" id="UP001208570"/>
    </source>
</evidence>
<organism evidence="11 12">
    <name type="scientific">Paralvinella palmiformis</name>
    <dbReference type="NCBI Taxonomy" id="53620"/>
    <lineage>
        <taxon>Eukaryota</taxon>
        <taxon>Metazoa</taxon>
        <taxon>Spiralia</taxon>
        <taxon>Lophotrochozoa</taxon>
        <taxon>Annelida</taxon>
        <taxon>Polychaeta</taxon>
        <taxon>Sedentaria</taxon>
        <taxon>Canalipalpata</taxon>
        <taxon>Terebellida</taxon>
        <taxon>Terebelliformia</taxon>
        <taxon>Alvinellidae</taxon>
        <taxon>Paralvinella</taxon>
    </lineage>
</organism>
<evidence type="ECO:0000256" key="6">
    <source>
        <dbReference type="ARBA" id="ARBA00023054"/>
    </source>
</evidence>
<keyword evidence="4" id="KW-0227">DNA damage</keyword>
<evidence type="ECO:0000313" key="11">
    <source>
        <dbReference type="EMBL" id="KAK2142019.1"/>
    </source>
</evidence>
<comment type="subcellular location">
    <subcellularLocation>
        <location evidence="1">Nucleus</location>
    </subcellularLocation>
</comment>
<evidence type="ECO:0000256" key="10">
    <source>
        <dbReference type="ARBA" id="ARBA00033234"/>
    </source>
</evidence>